<dbReference type="InterPro" id="IPR036236">
    <property type="entry name" value="Znf_C2H2_sf"/>
</dbReference>
<dbReference type="Proteomes" id="UP000834106">
    <property type="component" value="Chromosome 3"/>
</dbReference>
<dbReference type="EMBL" id="OU503038">
    <property type="protein sequence ID" value="CAI9757568.1"/>
    <property type="molecule type" value="Genomic_DNA"/>
</dbReference>
<reference evidence="3" key="1">
    <citation type="submission" date="2023-05" db="EMBL/GenBank/DDBJ databases">
        <authorList>
            <person name="Huff M."/>
        </authorList>
    </citation>
    <scope>NUCLEOTIDE SEQUENCE</scope>
</reference>
<dbReference type="PANTHER" id="PTHR47487">
    <property type="entry name" value="OS06G0651300 PROTEIN-RELATED"/>
    <property type="match status" value="1"/>
</dbReference>
<dbReference type="InterPro" id="IPR013087">
    <property type="entry name" value="Znf_C2H2_type"/>
</dbReference>
<feature type="region of interest" description="Disordered" evidence="1">
    <location>
        <begin position="26"/>
        <end position="91"/>
    </location>
</feature>
<name>A0AAD1YUL9_9LAMI</name>
<evidence type="ECO:0000313" key="3">
    <source>
        <dbReference type="EMBL" id="CAI9757568.1"/>
    </source>
</evidence>
<dbReference type="SMART" id="SM00451">
    <property type="entry name" value="ZnF_U1"/>
    <property type="match status" value="3"/>
</dbReference>
<protein>
    <recommendedName>
        <fullName evidence="2">C2H2-type domain-containing protein</fullName>
    </recommendedName>
</protein>
<proteinExistence type="predicted"/>
<dbReference type="AlphaFoldDB" id="A0AAD1YUL9"/>
<dbReference type="GO" id="GO:0003676">
    <property type="term" value="F:nucleic acid binding"/>
    <property type="evidence" value="ECO:0007669"/>
    <property type="project" value="InterPro"/>
</dbReference>
<organism evidence="3 4">
    <name type="scientific">Fraxinus pennsylvanica</name>
    <dbReference type="NCBI Taxonomy" id="56036"/>
    <lineage>
        <taxon>Eukaryota</taxon>
        <taxon>Viridiplantae</taxon>
        <taxon>Streptophyta</taxon>
        <taxon>Embryophyta</taxon>
        <taxon>Tracheophyta</taxon>
        <taxon>Spermatophyta</taxon>
        <taxon>Magnoliopsida</taxon>
        <taxon>eudicotyledons</taxon>
        <taxon>Gunneridae</taxon>
        <taxon>Pentapetalae</taxon>
        <taxon>asterids</taxon>
        <taxon>lamiids</taxon>
        <taxon>Lamiales</taxon>
        <taxon>Oleaceae</taxon>
        <taxon>Oleeae</taxon>
        <taxon>Fraxinus</taxon>
    </lineage>
</organism>
<dbReference type="InterPro" id="IPR003604">
    <property type="entry name" value="Matrin/U1-like-C_Znf_C2H2"/>
</dbReference>
<dbReference type="Gene3D" id="3.30.160.60">
    <property type="entry name" value="Classic Zinc Finger"/>
    <property type="match status" value="3"/>
</dbReference>
<dbReference type="PANTHER" id="PTHR47487:SF8">
    <property type="entry name" value="OS08G0270900 PROTEIN"/>
    <property type="match status" value="1"/>
</dbReference>
<feature type="compositionally biased region" description="Polar residues" evidence="1">
    <location>
        <begin position="65"/>
        <end position="82"/>
    </location>
</feature>
<keyword evidence="4" id="KW-1185">Reference proteome</keyword>
<gene>
    <name evidence="3" type="ORF">FPE_LOCUS4998</name>
</gene>
<dbReference type="Pfam" id="PF12874">
    <property type="entry name" value="zf-met"/>
    <property type="match status" value="3"/>
</dbReference>
<evidence type="ECO:0000259" key="2">
    <source>
        <dbReference type="PROSITE" id="PS00028"/>
    </source>
</evidence>
<dbReference type="SUPFAM" id="SSF57667">
    <property type="entry name" value="beta-beta-alpha zinc fingers"/>
    <property type="match status" value="3"/>
</dbReference>
<dbReference type="SMART" id="SM00355">
    <property type="entry name" value="ZnF_C2H2"/>
    <property type="match status" value="3"/>
</dbReference>
<sequence>MEEDQMVDPLVEQAIQRVVAYQKKVKAPSSVSEVKKSHSPSPSFNDWVPRGSISDASRNREFRPQVSSLIKSPRFSSSSPMPNNRRGSSSASNASLQCSIPYINPGFIDFFCLLWHYVPSTRELPRPKTLTPCSKGWIGFGSVSKLPSSTQVLPSTEIPMHHNPSSTLSRGPRPNLISSANTITPYQLSVKNQVPNQNPCPRSSVNVTQTHSSLKRKAADCDVNITNNSVRNLSCDLCQVSCSSALTLQQHVKGRTHQAKLKWMQLNRNGKEQSQHGQPRCDVCKIFCTDKTALYLHLTGKKHKAKLHELELRQKNGGENGTKMLWCELCHVPCMNEDCFKSHLKGKKHIAHVYNVNTKMKIEN</sequence>
<evidence type="ECO:0000256" key="1">
    <source>
        <dbReference type="SAM" id="MobiDB-lite"/>
    </source>
</evidence>
<dbReference type="PROSITE" id="PS00028">
    <property type="entry name" value="ZINC_FINGER_C2H2_1"/>
    <property type="match status" value="1"/>
</dbReference>
<accession>A0AAD1YUL9</accession>
<dbReference type="GO" id="GO:0008270">
    <property type="term" value="F:zinc ion binding"/>
    <property type="evidence" value="ECO:0007669"/>
    <property type="project" value="InterPro"/>
</dbReference>
<feature type="domain" description="C2H2-type" evidence="2">
    <location>
        <begin position="235"/>
        <end position="257"/>
    </location>
</feature>
<evidence type="ECO:0000313" key="4">
    <source>
        <dbReference type="Proteomes" id="UP000834106"/>
    </source>
</evidence>